<keyword evidence="2" id="KW-1185">Reference proteome</keyword>
<proteinExistence type="predicted"/>
<accession>A0A4R0XDM8</accession>
<dbReference type="Proteomes" id="UP000294200">
    <property type="component" value="Unassembled WGS sequence"/>
</dbReference>
<organism evidence="1 2">
    <name type="scientific">Paraburkholderia steynii</name>
    <dbReference type="NCBI Taxonomy" id="1245441"/>
    <lineage>
        <taxon>Bacteria</taxon>
        <taxon>Pseudomonadati</taxon>
        <taxon>Pseudomonadota</taxon>
        <taxon>Betaproteobacteria</taxon>
        <taxon>Burkholderiales</taxon>
        <taxon>Burkholderiaceae</taxon>
        <taxon>Paraburkholderia</taxon>
    </lineage>
</organism>
<comment type="caution">
    <text evidence="1">The sequence shown here is derived from an EMBL/GenBank/DDBJ whole genome shotgun (WGS) entry which is preliminary data.</text>
</comment>
<gene>
    <name evidence="1" type="ORF">BZM27_43380</name>
</gene>
<dbReference type="Gene3D" id="3.30.2020.40">
    <property type="entry name" value="Uncharacterised protein PF10387, DUF2442"/>
    <property type="match status" value="1"/>
</dbReference>
<reference evidence="1" key="1">
    <citation type="submission" date="2017-02" db="EMBL/GenBank/DDBJ databases">
        <title>Paraburkholderia sophoroidis sp. nov. and Paraburkholderia steynii sp. nov. rhizobial symbionts of the fynbos legume Hypocalyptus sophoroides.</title>
        <authorList>
            <person name="Steenkamp E.T."/>
            <person name="Beukes C.W."/>
            <person name="Van Zyl E."/>
            <person name="Avontuur J."/>
            <person name="Chan W.Y."/>
            <person name="Hassen A."/>
            <person name="Palmer M."/>
            <person name="Mthombeni L."/>
            <person name="Phalane F."/>
            <person name="Sereme K."/>
            <person name="Venter S.N."/>
        </authorList>
    </citation>
    <scope>NUCLEOTIDE SEQUENCE [LARGE SCALE GENOMIC DNA]</scope>
    <source>
        <strain evidence="1">HC1.1ba</strain>
    </source>
</reference>
<name>A0A4R0XDM8_9BURK</name>
<evidence type="ECO:0000313" key="1">
    <source>
        <dbReference type="EMBL" id="TCG04091.1"/>
    </source>
</evidence>
<dbReference type="InterPro" id="IPR018841">
    <property type="entry name" value="DUF2442"/>
</dbReference>
<evidence type="ECO:0000313" key="2">
    <source>
        <dbReference type="Proteomes" id="UP000294200"/>
    </source>
</evidence>
<protein>
    <submittedName>
        <fullName evidence="1">Ethanolamine utilization protein</fullName>
    </submittedName>
</protein>
<sequence>MHALAVDVRFDSAFLFLDLADGRAFEFPLDWFPLLQAATGVGRTYFAISLDGDQVFWPELDEDMNVTALLASFPDRLGQ</sequence>
<dbReference type="AlphaFoldDB" id="A0A4R0XDM8"/>
<dbReference type="Pfam" id="PF10387">
    <property type="entry name" value="DUF2442"/>
    <property type="match status" value="1"/>
</dbReference>
<dbReference type="EMBL" id="MWML01000291">
    <property type="protein sequence ID" value="TCG04091.1"/>
    <property type="molecule type" value="Genomic_DNA"/>
</dbReference>